<feature type="domain" description="SAF" evidence="1">
    <location>
        <begin position="37"/>
        <end position="99"/>
    </location>
</feature>
<dbReference type="HOGENOM" id="CLU_057068_3_1_9"/>
<organism evidence="2 3">
    <name type="scientific">Hungatella hathewayi WAL-18680</name>
    <dbReference type="NCBI Taxonomy" id="742737"/>
    <lineage>
        <taxon>Bacteria</taxon>
        <taxon>Bacillati</taxon>
        <taxon>Bacillota</taxon>
        <taxon>Clostridia</taxon>
        <taxon>Lachnospirales</taxon>
        <taxon>Lachnospiraceae</taxon>
        <taxon>Hungatella</taxon>
    </lineage>
</organism>
<comment type="caution">
    <text evidence="2">The sequence shown here is derived from an EMBL/GenBank/DDBJ whole genome shotgun (WGS) entry which is preliminary data.</text>
</comment>
<evidence type="ECO:0000313" key="3">
    <source>
        <dbReference type="Proteomes" id="UP000005384"/>
    </source>
</evidence>
<dbReference type="InterPro" id="IPR031571">
    <property type="entry name" value="RcpC_dom"/>
</dbReference>
<evidence type="ECO:0000313" key="2">
    <source>
        <dbReference type="EMBL" id="EHI59463.1"/>
    </source>
</evidence>
<dbReference type="EMBL" id="ADLN01000057">
    <property type="protein sequence ID" value="EHI59463.1"/>
    <property type="molecule type" value="Genomic_DNA"/>
</dbReference>
<dbReference type="Pfam" id="PF08666">
    <property type="entry name" value="SAF"/>
    <property type="match status" value="1"/>
</dbReference>
<dbReference type="RefSeq" id="WP_006780508.1">
    <property type="nucleotide sequence ID" value="NZ_CP040506.1"/>
</dbReference>
<dbReference type="Proteomes" id="UP000005384">
    <property type="component" value="Unassembled WGS sequence"/>
</dbReference>
<name>G5IGA1_9FIRM</name>
<dbReference type="InterPro" id="IPR013974">
    <property type="entry name" value="SAF"/>
</dbReference>
<dbReference type="CDD" id="cd11614">
    <property type="entry name" value="SAF_CpaB_FlgA_like"/>
    <property type="match status" value="1"/>
</dbReference>
<sequence length="247" mass="26663">MKKTKLIALLAAVIATIAIWSVLNRRTTPQFDEADYLPVVTARINISEGTVIEAGMLEVRQVLSTYVPGSAYTQTDDVIGNVARDEIAAGEMVTRGRFSTTEGGGIGLAYQMEDGRRAFTLEVGIEAGVAGLIAVGNKVDILVTDLNEEGQFTTDYLLQQVEVLAVDSRLKKFDASDIMYGSVTLSVTPEEALLTESRVYTARTVNGGNLRLTLRPQADESISEAEPVVYQGVTTTVPVPETEAEQE</sequence>
<gene>
    <name evidence="2" type="ORF">HMPREF9473_02529</name>
</gene>
<proteinExistence type="predicted"/>
<dbReference type="Pfam" id="PF16976">
    <property type="entry name" value="RcpC"/>
    <property type="match status" value="1"/>
</dbReference>
<protein>
    <submittedName>
        <fullName evidence="2">Flp pilus assembly protein CpaB</fullName>
    </submittedName>
</protein>
<dbReference type="SMART" id="SM00858">
    <property type="entry name" value="SAF"/>
    <property type="match status" value="1"/>
</dbReference>
<dbReference type="InterPro" id="IPR017592">
    <property type="entry name" value="Pilus_assmbl_Flp-typ_CpaB"/>
</dbReference>
<evidence type="ECO:0000259" key="1">
    <source>
        <dbReference type="SMART" id="SM00858"/>
    </source>
</evidence>
<dbReference type="PATRIC" id="fig|742737.3.peg.2545"/>
<reference evidence="2 3" key="1">
    <citation type="submission" date="2011-08" db="EMBL/GenBank/DDBJ databases">
        <title>The Genome Sequence of Clostridium hathewayi WAL-18680.</title>
        <authorList>
            <consortium name="The Broad Institute Genome Sequencing Platform"/>
            <person name="Earl A."/>
            <person name="Ward D."/>
            <person name="Feldgarden M."/>
            <person name="Gevers D."/>
            <person name="Finegold S.M."/>
            <person name="Summanen P.H."/>
            <person name="Molitoris D.R."/>
            <person name="Song M."/>
            <person name="Daigneault M."/>
            <person name="Allen-Vercoe E."/>
            <person name="Young S.K."/>
            <person name="Zeng Q."/>
            <person name="Gargeya S."/>
            <person name="Fitzgerald M."/>
            <person name="Haas B."/>
            <person name="Abouelleil A."/>
            <person name="Alvarado L."/>
            <person name="Arachchi H.M."/>
            <person name="Berlin A."/>
            <person name="Brown A."/>
            <person name="Chapman S.B."/>
            <person name="Chen Z."/>
            <person name="Dunbar C."/>
            <person name="Freedman E."/>
            <person name="Gearin G."/>
            <person name="Gellesch M."/>
            <person name="Goldberg J."/>
            <person name="Griggs A."/>
            <person name="Gujja S."/>
            <person name="Heiman D."/>
            <person name="Howarth C."/>
            <person name="Larson L."/>
            <person name="Lui A."/>
            <person name="MacDonald P.J.P."/>
            <person name="Montmayeur A."/>
            <person name="Murphy C."/>
            <person name="Neiman D."/>
            <person name="Pearson M."/>
            <person name="Priest M."/>
            <person name="Roberts A."/>
            <person name="Saif S."/>
            <person name="Shea T."/>
            <person name="Shenoy N."/>
            <person name="Sisk P."/>
            <person name="Stolte C."/>
            <person name="Sykes S."/>
            <person name="Wortman J."/>
            <person name="Nusbaum C."/>
            <person name="Birren B."/>
        </authorList>
    </citation>
    <scope>NUCLEOTIDE SEQUENCE [LARGE SCALE GENOMIC DNA]</scope>
    <source>
        <strain evidence="2 3">WAL-18680</strain>
    </source>
</reference>
<accession>G5IGA1</accession>
<dbReference type="NCBIfam" id="TIGR03177">
    <property type="entry name" value="pilus_cpaB"/>
    <property type="match status" value="1"/>
</dbReference>
<dbReference type="AlphaFoldDB" id="G5IGA1"/>
<dbReference type="Gene3D" id="3.90.1210.10">
    <property type="entry name" value="Antifreeze-like/N-acetylneuraminic acid synthase C-terminal domain"/>
    <property type="match status" value="1"/>
</dbReference>
<dbReference type="OrthoDB" id="1757906at2"/>
<keyword evidence="3" id="KW-1185">Reference proteome</keyword>